<dbReference type="RefSeq" id="WP_021827347.1">
    <property type="nucleotide sequence ID" value="NZ_AWTR02000061.1"/>
</dbReference>
<gene>
    <name evidence="2" type="ORF">P618_200650</name>
</gene>
<dbReference type="EMBL" id="AWTR02000061">
    <property type="protein sequence ID" value="ETZ07168.1"/>
    <property type="molecule type" value="Genomic_DNA"/>
</dbReference>
<sequence>MLEYNFFNQGLKKETQLILYKKSLLGMGVSITCLGIGIYINHWVSLAYKKTDSLNQEALQENYIKTTFLKKKIDST</sequence>
<protein>
    <submittedName>
        <fullName evidence="2">Uncharacterized protein</fullName>
    </submittedName>
</protein>
<comment type="caution">
    <text evidence="2">The sequence shown here is derived from an EMBL/GenBank/DDBJ whole genome shotgun (WGS) entry which is preliminary data.</text>
</comment>
<reference evidence="2 3" key="1">
    <citation type="journal article" date="2014" name="FEMS Microbiol. Lett.">
        <title>Draft genome sequences of three Holospora species (Holospora obtusa, Holospora undulata, and Holospora elegans), endonuclear symbiotic bacteria of the ciliate Paramecium caudatum.</title>
        <authorList>
            <person name="Dohra H."/>
            <person name="Tanaka K."/>
            <person name="Suzuki T."/>
            <person name="Fujishima M."/>
            <person name="Suzuki H."/>
        </authorList>
    </citation>
    <scope>NUCLEOTIDE SEQUENCE [LARGE SCALE GENOMIC DNA]</scope>
    <source>
        <strain evidence="2 3">F1</strain>
    </source>
</reference>
<dbReference type="Proteomes" id="UP000019112">
    <property type="component" value="Unassembled WGS sequence"/>
</dbReference>
<evidence type="ECO:0000313" key="3">
    <source>
        <dbReference type="Proteomes" id="UP000019112"/>
    </source>
</evidence>
<keyword evidence="3" id="KW-1185">Reference proteome</keyword>
<feature type="transmembrane region" description="Helical" evidence="1">
    <location>
        <begin position="20"/>
        <end position="40"/>
    </location>
</feature>
<evidence type="ECO:0000313" key="2">
    <source>
        <dbReference type="EMBL" id="ETZ07168.1"/>
    </source>
</evidence>
<dbReference type="AlphaFoldDB" id="W6TDL6"/>
<keyword evidence="1" id="KW-1133">Transmembrane helix</keyword>
<keyword evidence="1" id="KW-0812">Transmembrane</keyword>
<organism evidence="2 3">
    <name type="scientific">Holospora obtusa F1</name>
    <dbReference type="NCBI Taxonomy" id="1399147"/>
    <lineage>
        <taxon>Bacteria</taxon>
        <taxon>Pseudomonadati</taxon>
        <taxon>Pseudomonadota</taxon>
        <taxon>Alphaproteobacteria</taxon>
        <taxon>Holosporales</taxon>
        <taxon>Holosporaceae</taxon>
        <taxon>Holospora</taxon>
    </lineage>
</organism>
<keyword evidence="1" id="KW-0472">Membrane</keyword>
<proteinExistence type="predicted"/>
<accession>W6TDL6</accession>
<evidence type="ECO:0000256" key="1">
    <source>
        <dbReference type="SAM" id="Phobius"/>
    </source>
</evidence>
<name>W6TDL6_HOLOB</name>